<dbReference type="Proteomes" id="UP000036196">
    <property type="component" value="Unassembled WGS sequence"/>
</dbReference>
<proteinExistence type="predicted"/>
<evidence type="ECO:0000313" key="1">
    <source>
        <dbReference type="EMBL" id="KMK13227.1"/>
    </source>
</evidence>
<evidence type="ECO:0000313" key="2">
    <source>
        <dbReference type="Proteomes" id="UP000036196"/>
    </source>
</evidence>
<reference evidence="1 2" key="1">
    <citation type="submission" date="2015-05" db="EMBL/GenBank/DDBJ databases">
        <title>Genome sequences of Pluralibacter gergoviae.</title>
        <authorList>
            <person name="Greninger A.L."/>
            <person name="Miller S."/>
        </authorList>
    </citation>
    <scope>NUCLEOTIDE SEQUENCE [LARGE SCALE GENOMIC DNA]</scope>
    <source>
        <strain evidence="1 2">JS81F13</strain>
    </source>
</reference>
<organism evidence="1 2">
    <name type="scientific">Pluralibacter gergoviae</name>
    <name type="common">Enterobacter gergoviae</name>
    <dbReference type="NCBI Taxonomy" id="61647"/>
    <lineage>
        <taxon>Bacteria</taxon>
        <taxon>Pseudomonadati</taxon>
        <taxon>Pseudomonadota</taxon>
        <taxon>Gammaproteobacteria</taxon>
        <taxon>Enterobacterales</taxon>
        <taxon>Enterobacteriaceae</taxon>
        <taxon>Pluralibacter</taxon>
    </lineage>
</organism>
<dbReference type="AlphaFoldDB" id="A0A0J5QXB0"/>
<protein>
    <submittedName>
        <fullName evidence="1">Uncharacterized protein</fullName>
    </submittedName>
</protein>
<dbReference type="EMBL" id="LDZF01000012">
    <property type="protein sequence ID" value="KMK13227.1"/>
    <property type="molecule type" value="Genomic_DNA"/>
</dbReference>
<accession>A0A0J5QXB0</accession>
<keyword evidence="2" id="KW-1185">Reference proteome</keyword>
<comment type="caution">
    <text evidence="1">The sequence shown here is derived from an EMBL/GenBank/DDBJ whole genome shotgun (WGS) entry which is preliminary data.</text>
</comment>
<sequence>MTLILIIHPYLDRENYFVKLSDKYLVLAILNRTCAANRMLGGYLTGKLLQDIFRVVILSQKRTT</sequence>
<gene>
    <name evidence="1" type="ORF">ABW06_13055</name>
</gene>
<name>A0A0J5QXB0_PLUGE</name>